<dbReference type="AlphaFoldDB" id="A0AAD8EP80"/>
<protein>
    <submittedName>
        <fullName evidence="1">Uncharacterized protein</fullName>
    </submittedName>
</protein>
<gene>
    <name evidence="1" type="ORF">L9F63_011760</name>
</gene>
<organism evidence="1 2">
    <name type="scientific">Diploptera punctata</name>
    <name type="common">Pacific beetle cockroach</name>
    <dbReference type="NCBI Taxonomy" id="6984"/>
    <lineage>
        <taxon>Eukaryota</taxon>
        <taxon>Metazoa</taxon>
        <taxon>Ecdysozoa</taxon>
        <taxon>Arthropoda</taxon>
        <taxon>Hexapoda</taxon>
        <taxon>Insecta</taxon>
        <taxon>Pterygota</taxon>
        <taxon>Neoptera</taxon>
        <taxon>Polyneoptera</taxon>
        <taxon>Dictyoptera</taxon>
        <taxon>Blattodea</taxon>
        <taxon>Blaberoidea</taxon>
        <taxon>Blaberidae</taxon>
        <taxon>Diplopterinae</taxon>
        <taxon>Diploptera</taxon>
    </lineage>
</organism>
<comment type="caution">
    <text evidence="1">The sequence shown here is derived from an EMBL/GenBank/DDBJ whole genome shotgun (WGS) entry which is preliminary data.</text>
</comment>
<reference evidence="1" key="2">
    <citation type="submission" date="2023-05" db="EMBL/GenBank/DDBJ databases">
        <authorList>
            <person name="Fouks B."/>
        </authorList>
    </citation>
    <scope>NUCLEOTIDE SEQUENCE</scope>
    <source>
        <strain evidence="1">Stay&amp;Tobe</strain>
        <tissue evidence="1">Testes</tissue>
    </source>
</reference>
<evidence type="ECO:0000313" key="2">
    <source>
        <dbReference type="Proteomes" id="UP001233999"/>
    </source>
</evidence>
<evidence type="ECO:0000313" key="1">
    <source>
        <dbReference type="EMBL" id="KAJ9597371.1"/>
    </source>
</evidence>
<proteinExistence type="predicted"/>
<reference evidence="1" key="1">
    <citation type="journal article" date="2023" name="IScience">
        <title>Live-bearing cockroach genome reveals convergent evolutionary mechanisms linked to viviparity in insects and beyond.</title>
        <authorList>
            <person name="Fouks B."/>
            <person name="Harrison M.C."/>
            <person name="Mikhailova A.A."/>
            <person name="Marchal E."/>
            <person name="English S."/>
            <person name="Carruthers M."/>
            <person name="Jennings E.C."/>
            <person name="Chiamaka E.L."/>
            <person name="Frigard R.A."/>
            <person name="Pippel M."/>
            <person name="Attardo G.M."/>
            <person name="Benoit J.B."/>
            <person name="Bornberg-Bauer E."/>
            <person name="Tobe S.S."/>
        </authorList>
    </citation>
    <scope>NUCLEOTIDE SEQUENCE</scope>
    <source>
        <strain evidence="1">Stay&amp;Tobe</strain>
    </source>
</reference>
<dbReference type="EMBL" id="JASPKZ010001615">
    <property type="protein sequence ID" value="KAJ9597371.1"/>
    <property type="molecule type" value="Genomic_DNA"/>
</dbReference>
<sequence>MLFSIILTLNSVIALPQREQYEENDPRLLRLKVRKLKLLCNLFGLASRNGDAEARTLLLVQIQQVQGTGGGGGDYGDGGGGGGSNHSGGSICNALGGGSGGGGLLGGLGGILGSPQSDPVSAAFNDLNNIRPQRYLRPIYRSLRPFLSFFKK</sequence>
<name>A0AAD8EP80_DIPPU</name>
<keyword evidence="2" id="KW-1185">Reference proteome</keyword>
<dbReference type="Proteomes" id="UP001233999">
    <property type="component" value="Unassembled WGS sequence"/>
</dbReference>
<accession>A0AAD8EP80</accession>